<proteinExistence type="predicted"/>
<dbReference type="AlphaFoldDB" id="A0AAV4XDL9"/>
<evidence type="ECO:0000256" key="1">
    <source>
        <dbReference type="SAM" id="Phobius"/>
    </source>
</evidence>
<keyword evidence="1" id="KW-1133">Transmembrane helix</keyword>
<sequence length="119" mass="13399">MKVLLPQEAYICCCGYCIVVVDIARLLLWILQDCCCGYCKLWILQHCCCGYCKIVVVDIARLLLWMDCNIDCCCCGCCKIVDGFARLFHLLLLFVSIHLLFEAATTALKNNSGDCGRML</sequence>
<feature type="transmembrane region" description="Helical" evidence="1">
    <location>
        <begin position="9"/>
        <end position="31"/>
    </location>
</feature>
<keyword evidence="3" id="KW-1185">Reference proteome</keyword>
<dbReference type="Proteomes" id="UP001054945">
    <property type="component" value="Unassembled WGS sequence"/>
</dbReference>
<protein>
    <submittedName>
        <fullName evidence="2">Uncharacterized protein</fullName>
    </submittedName>
</protein>
<reference evidence="2 3" key="1">
    <citation type="submission" date="2021-06" db="EMBL/GenBank/DDBJ databases">
        <title>Caerostris extrusa draft genome.</title>
        <authorList>
            <person name="Kono N."/>
            <person name="Arakawa K."/>
        </authorList>
    </citation>
    <scope>NUCLEOTIDE SEQUENCE [LARGE SCALE GENOMIC DNA]</scope>
</reference>
<keyword evidence="1" id="KW-0812">Transmembrane</keyword>
<gene>
    <name evidence="2" type="ORF">CEXT_156581</name>
</gene>
<evidence type="ECO:0000313" key="3">
    <source>
        <dbReference type="Proteomes" id="UP001054945"/>
    </source>
</evidence>
<name>A0AAV4XDL9_CAEEX</name>
<evidence type="ECO:0000313" key="2">
    <source>
        <dbReference type="EMBL" id="GIY92100.1"/>
    </source>
</evidence>
<comment type="caution">
    <text evidence="2">The sequence shown here is derived from an EMBL/GenBank/DDBJ whole genome shotgun (WGS) entry which is preliminary data.</text>
</comment>
<accession>A0AAV4XDL9</accession>
<organism evidence="2 3">
    <name type="scientific">Caerostris extrusa</name>
    <name type="common">Bark spider</name>
    <name type="synonym">Caerostris bankana</name>
    <dbReference type="NCBI Taxonomy" id="172846"/>
    <lineage>
        <taxon>Eukaryota</taxon>
        <taxon>Metazoa</taxon>
        <taxon>Ecdysozoa</taxon>
        <taxon>Arthropoda</taxon>
        <taxon>Chelicerata</taxon>
        <taxon>Arachnida</taxon>
        <taxon>Araneae</taxon>
        <taxon>Araneomorphae</taxon>
        <taxon>Entelegynae</taxon>
        <taxon>Araneoidea</taxon>
        <taxon>Araneidae</taxon>
        <taxon>Caerostris</taxon>
    </lineage>
</organism>
<dbReference type="EMBL" id="BPLR01017498">
    <property type="protein sequence ID" value="GIY92100.1"/>
    <property type="molecule type" value="Genomic_DNA"/>
</dbReference>
<keyword evidence="1" id="KW-0472">Membrane</keyword>